<accession>K2S370</accession>
<dbReference type="InParanoid" id="K2S370"/>
<sequence length="153" mass="17029">MHKHPASPRSQSTSSGHSFPCFVASISISPASLAWRCHTSPGLRTEYARCGLASSRHSAISAKPASQKATGHVHLTNFFARSFLMCPHLPKFFCRWKFRISAERDISACQRLLGPRHRYSTGDPSAPVVLQNHPQLPQQQGKMASIQYHPILR</sequence>
<evidence type="ECO:0000313" key="1">
    <source>
        <dbReference type="EMBL" id="EKG16954.1"/>
    </source>
</evidence>
<protein>
    <submittedName>
        <fullName evidence="1">Uncharacterized protein</fullName>
    </submittedName>
</protein>
<dbReference type="AlphaFoldDB" id="K2S370"/>
<reference evidence="1 2" key="1">
    <citation type="journal article" date="2012" name="BMC Genomics">
        <title>Tools to kill: Genome of one of the most destructive plant pathogenic fungi Macrophomina phaseolina.</title>
        <authorList>
            <person name="Islam M.S."/>
            <person name="Haque M.S."/>
            <person name="Islam M.M."/>
            <person name="Emdad E.M."/>
            <person name="Halim A."/>
            <person name="Hossen Q.M.M."/>
            <person name="Hossain M.Z."/>
            <person name="Ahmed B."/>
            <person name="Rahim S."/>
            <person name="Rahman M.S."/>
            <person name="Alam M.M."/>
            <person name="Hou S."/>
            <person name="Wan X."/>
            <person name="Saito J.A."/>
            <person name="Alam M."/>
        </authorList>
    </citation>
    <scope>NUCLEOTIDE SEQUENCE [LARGE SCALE GENOMIC DNA]</scope>
    <source>
        <strain evidence="1 2">MS6</strain>
    </source>
</reference>
<evidence type="ECO:0000313" key="2">
    <source>
        <dbReference type="Proteomes" id="UP000007129"/>
    </source>
</evidence>
<dbReference type="EMBL" id="AHHD01000258">
    <property type="protein sequence ID" value="EKG16954.1"/>
    <property type="molecule type" value="Genomic_DNA"/>
</dbReference>
<comment type="caution">
    <text evidence="1">The sequence shown here is derived from an EMBL/GenBank/DDBJ whole genome shotgun (WGS) entry which is preliminary data.</text>
</comment>
<gene>
    <name evidence="1" type="ORF">MPH_05779</name>
</gene>
<dbReference type="VEuPathDB" id="FungiDB:MPH_05779"/>
<dbReference type="HOGENOM" id="CLU_1713615_0_0_1"/>
<organism evidence="1 2">
    <name type="scientific">Macrophomina phaseolina (strain MS6)</name>
    <name type="common">Charcoal rot fungus</name>
    <dbReference type="NCBI Taxonomy" id="1126212"/>
    <lineage>
        <taxon>Eukaryota</taxon>
        <taxon>Fungi</taxon>
        <taxon>Dikarya</taxon>
        <taxon>Ascomycota</taxon>
        <taxon>Pezizomycotina</taxon>
        <taxon>Dothideomycetes</taxon>
        <taxon>Dothideomycetes incertae sedis</taxon>
        <taxon>Botryosphaeriales</taxon>
        <taxon>Botryosphaeriaceae</taxon>
        <taxon>Macrophomina</taxon>
    </lineage>
</organism>
<proteinExistence type="predicted"/>
<dbReference type="Proteomes" id="UP000007129">
    <property type="component" value="Unassembled WGS sequence"/>
</dbReference>
<name>K2S370_MACPH</name>